<evidence type="ECO:0000313" key="2">
    <source>
        <dbReference type="Proteomes" id="UP000503017"/>
    </source>
</evidence>
<accession>A0A6M7W9U3</accession>
<proteinExistence type="predicted"/>
<dbReference type="Proteomes" id="UP000503017">
    <property type="component" value="Chromosome"/>
</dbReference>
<organism evidence="1 2">
    <name type="scientific">Mesorhizobium loti R88b</name>
    <dbReference type="NCBI Taxonomy" id="935548"/>
    <lineage>
        <taxon>Bacteria</taxon>
        <taxon>Pseudomonadati</taxon>
        <taxon>Pseudomonadota</taxon>
        <taxon>Alphaproteobacteria</taxon>
        <taxon>Hyphomicrobiales</taxon>
        <taxon>Phyllobacteriaceae</taxon>
        <taxon>Mesorhizobium</taxon>
    </lineage>
</organism>
<dbReference type="EMBL" id="CP033367">
    <property type="protein sequence ID" value="QKD00450.1"/>
    <property type="molecule type" value="Genomic_DNA"/>
</dbReference>
<protein>
    <submittedName>
        <fullName evidence="1">Uncharacterized protein</fullName>
    </submittedName>
</protein>
<dbReference type="AlphaFoldDB" id="A0A6M7W9U3"/>
<reference evidence="1 2" key="1">
    <citation type="submission" date="2018-10" db="EMBL/GenBank/DDBJ databases">
        <authorList>
            <person name="Perry B.J."/>
            <person name="Sullivan J.T."/>
            <person name="Murphy R.J.T."/>
            <person name="Ramsay J.P."/>
            <person name="Ronson C.W."/>
        </authorList>
    </citation>
    <scope>NUCLEOTIDE SEQUENCE [LARGE SCALE GENOMIC DNA]</scope>
    <source>
        <strain evidence="1 2">R88b</strain>
    </source>
</reference>
<sequence length="109" mass="12257">MIFVKEFCRSVGISPDTANELDVKDRNPDPVGFMTTLIPSSVPPELRFASRVFSPLWTAHVGPDRLPCGMVLFFDEVTGRLDAIEGFAYGEEWPSIEEPVIWSEPNEQQ</sequence>
<gene>
    <name evidence="1" type="ORF">EB235_02345</name>
</gene>
<name>A0A6M7W9U3_RHILI</name>
<evidence type="ECO:0000313" key="1">
    <source>
        <dbReference type="EMBL" id="QKD00450.1"/>
    </source>
</evidence>